<evidence type="ECO:0000256" key="1">
    <source>
        <dbReference type="ARBA" id="ARBA00022723"/>
    </source>
</evidence>
<name>K5V128_PHACS</name>
<dbReference type="Gene3D" id="6.10.140.2220">
    <property type="match status" value="1"/>
</dbReference>
<evidence type="ECO:0000313" key="7">
    <source>
        <dbReference type="EMBL" id="EKM56191.1"/>
    </source>
</evidence>
<dbReference type="Proteomes" id="UP000008370">
    <property type="component" value="Unassembled WGS sequence"/>
</dbReference>
<feature type="region of interest" description="Disordered" evidence="5">
    <location>
        <begin position="392"/>
        <end position="422"/>
    </location>
</feature>
<feature type="domain" description="MYND-type" evidence="6">
    <location>
        <begin position="212"/>
        <end position="265"/>
    </location>
</feature>
<feature type="region of interest" description="Disordered" evidence="5">
    <location>
        <begin position="266"/>
        <end position="296"/>
    </location>
</feature>
<keyword evidence="1" id="KW-0479">Metal-binding</keyword>
<dbReference type="AlphaFoldDB" id="K5V128"/>
<sequence length="422" mass="47936">MPKSVFATANADHVIFAAEYEASCICKLQHDIAREATKRFAENDFENAWKALSDDRRQEIVLEGIYRTMCIPDMEERRKYCPDSSLENLTSRGGEEYLRMLKCLLPSNLDALPTVPLEIPHTFVDRIFTPTEEELQYPGCKTFFRSMKNSRTYALSTVIWNILLTFYGIEETQQPIRPDRGRFIHTEGLSKSATREIVREHNEQRKLIPNACSFCGLSEDRLPAGRKLQACSKCRQLNRRMFYCSKECQTKDWKLGSPRPHKLICGKPLTEDNMPKATPAGAAKTASGIPDPDPGFTRSPALLHQISLLSDNPRIDYVIVRPYPEPDQGICLADAMGSLMFKVVRNRALKSGDRQAVNAIYKMLIPSMDKTRLPRSMLCKQLELEFGHRVEEDPDAAGPSVDHSEAPFTKEELEQAMEDLDI</sequence>
<evidence type="ECO:0000256" key="3">
    <source>
        <dbReference type="ARBA" id="ARBA00022833"/>
    </source>
</evidence>
<gene>
    <name evidence="7" type="ORF">PHACADRAFT_122440</name>
</gene>
<dbReference type="PROSITE" id="PS50865">
    <property type="entry name" value="ZF_MYND_2"/>
    <property type="match status" value="1"/>
</dbReference>
<dbReference type="KEGG" id="pco:PHACADRAFT_122440"/>
<dbReference type="HOGENOM" id="CLU_041170_0_0_1"/>
<dbReference type="GeneID" id="18907938"/>
<evidence type="ECO:0000313" key="8">
    <source>
        <dbReference type="Proteomes" id="UP000008370"/>
    </source>
</evidence>
<evidence type="ECO:0000256" key="2">
    <source>
        <dbReference type="ARBA" id="ARBA00022771"/>
    </source>
</evidence>
<dbReference type="RefSeq" id="XP_007396484.1">
    <property type="nucleotide sequence ID" value="XM_007396422.1"/>
</dbReference>
<dbReference type="OrthoDB" id="2797156at2759"/>
<organism evidence="7 8">
    <name type="scientific">Phanerochaete carnosa (strain HHB-10118-sp)</name>
    <name type="common">White-rot fungus</name>
    <name type="synonym">Peniophora carnosa</name>
    <dbReference type="NCBI Taxonomy" id="650164"/>
    <lineage>
        <taxon>Eukaryota</taxon>
        <taxon>Fungi</taxon>
        <taxon>Dikarya</taxon>
        <taxon>Basidiomycota</taxon>
        <taxon>Agaricomycotina</taxon>
        <taxon>Agaricomycetes</taxon>
        <taxon>Polyporales</taxon>
        <taxon>Phanerochaetaceae</taxon>
        <taxon>Phanerochaete</taxon>
    </lineage>
</organism>
<dbReference type="InParanoid" id="K5V128"/>
<dbReference type="SUPFAM" id="SSF144232">
    <property type="entry name" value="HIT/MYND zinc finger-like"/>
    <property type="match status" value="1"/>
</dbReference>
<dbReference type="GO" id="GO:0008270">
    <property type="term" value="F:zinc ion binding"/>
    <property type="evidence" value="ECO:0007669"/>
    <property type="project" value="UniProtKB-KW"/>
</dbReference>
<dbReference type="InterPro" id="IPR002893">
    <property type="entry name" value="Znf_MYND"/>
</dbReference>
<dbReference type="EMBL" id="JH930472">
    <property type="protein sequence ID" value="EKM56191.1"/>
    <property type="molecule type" value="Genomic_DNA"/>
</dbReference>
<keyword evidence="2 4" id="KW-0863">Zinc-finger</keyword>
<feature type="compositionally biased region" description="Basic and acidic residues" evidence="5">
    <location>
        <begin position="402"/>
        <end position="413"/>
    </location>
</feature>
<evidence type="ECO:0000256" key="4">
    <source>
        <dbReference type="PROSITE-ProRule" id="PRU00134"/>
    </source>
</evidence>
<accession>K5V128</accession>
<proteinExistence type="predicted"/>
<keyword evidence="3" id="KW-0862">Zinc</keyword>
<evidence type="ECO:0000259" key="6">
    <source>
        <dbReference type="PROSITE" id="PS50865"/>
    </source>
</evidence>
<reference evidence="7 8" key="1">
    <citation type="journal article" date="2012" name="BMC Genomics">
        <title>Comparative genomics of the white-rot fungi, Phanerochaete carnosa and P. chrysosporium, to elucidate the genetic basis of the distinct wood types they colonize.</title>
        <authorList>
            <person name="Suzuki H."/>
            <person name="MacDonald J."/>
            <person name="Syed K."/>
            <person name="Salamov A."/>
            <person name="Hori C."/>
            <person name="Aerts A."/>
            <person name="Henrissat B."/>
            <person name="Wiebenga A."/>
            <person name="vanKuyk P.A."/>
            <person name="Barry K."/>
            <person name="Lindquist E."/>
            <person name="LaButti K."/>
            <person name="Lapidus A."/>
            <person name="Lucas S."/>
            <person name="Coutinho P."/>
            <person name="Gong Y."/>
            <person name="Samejima M."/>
            <person name="Mahadevan R."/>
            <person name="Abou-Zaid M."/>
            <person name="de Vries R.P."/>
            <person name="Igarashi K."/>
            <person name="Yadav J.S."/>
            <person name="Grigoriev I.V."/>
            <person name="Master E.R."/>
        </authorList>
    </citation>
    <scope>NUCLEOTIDE SEQUENCE [LARGE SCALE GENOMIC DNA]</scope>
    <source>
        <strain evidence="7 8">HHB-10118-sp</strain>
    </source>
</reference>
<protein>
    <recommendedName>
        <fullName evidence="6">MYND-type domain-containing protein</fullName>
    </recommendedName>
</protein>
<dbReference type="Pfam" id="PF01753">
    <property type="entry name" value="zf-MYND"/>
    <property type="match status" value="1"/>
</dbReference>
<evidence type="ECO:0000256" key="5">
    <source>
        <dbReference type="SAM" id="MobiDB-lite"/>
    </source>
</evidence>
<feature type="compositionally biased region" description="Low complexity" evidence="5">
    <location>
        <begin position="275"/>
        <end position="288"/>
    </location>
</feature>
<keyword evidence="8" id="KW-1185">Reference proteome</keyword>